<reference evidence="13 14" key="1">
    <citation type="journal article" date="2018" name="PLoS Genet.">
        <title>Population sequencing reveals clonal diversity and ancestral inbreeding in the grapevine cultivar Chardonnay.</title>
        <authorList>
            <person name="Roach M.J."/>
            <person name="Johnson D.L."/>
            <person name="Bohlmann J."/>
            <person name="van Vuuren H.J."/>
            <person name="Jones S.J."/>
            <person name="Pretorius I.S."/>
            <person name="Schmidt S.A."/>
            <person name="Borneman A.R."/>
        </authorList>
    </citation>
    <scope>NUCLEOTIDE SEQUENCE [LARGE SCALE GENOMIC DNA]</scope>
    <source>
        <strain evidence="14">cv. Chardonnay</strain>
        <tissue evidence="13">Leaf</tissue>
    </source>
</reference>
<comment type="cofactor">
    <cofactor evidence="12">
        <name>Mn(2+)</name>
        <dbReference type="ChEBI" id="CHEBI:29035"/>
    </cofactor>
    <text evidence="12">The cofactor is mostly bound to the substrate.</text>
</comment>
<evidence type="ECO:0000256" key="9">
    <source>
        <dbReference type="ARBA" id="ARBA00023034"/>
    </source>
</evidence>
<dbReference type="Proteomes" id="UP000288805">
    <property type="component" value="Unassembled WGS sequence"/>
</dbReference>
<keyword evidence="11 12" id="KW-0464">Manganese</keyword>
<comment type="catalytic activity">
    <reaction evidence="12">
        <text>N(4)-(alpha-D-Man-(1-&gt;3)-[alpha-D-Man-(1-&gt;3)-[alpha-D-Man-(1-&gt;6)]-alpha-D-Man-(1-&gt;6)]-beta-D-Man-(1-&gt;4)-beta-D-GlcNAc-(1-&gt;4)-beta-D-GlcNAc)-L-asparaginyl-[protein] (N-glucan mannose isomer 5A1,2) + UDP-N-acetyl-alpha-D-glucosamine = N(4)-{beta-D-GlcNAc-(1-&gt;2)-alpha-D-Man-(1-&gt;3)-[alpha-D-Man-(1-&gt;3)-[alpha-D-Man-(1-&gt;6)]-alpha-D-Man-(1-&gt;6)]-beta-D-Man-(1-&gt;4)-beta-D-GlcNAc-(1-&gt;4)-beta-D-GlcNAc}-L-asparaginyl-[protein] + UDP + H(+)</text>
        <dbReference type="Rhea" id="RHEA:11456"/>
        <dbReference type="Rhea" id="RHEA-COMP:14367"/>
        <dbReference type="Rhea" id="RHEA-COMP:14368"/>
        <dbReference type="ChEBI" id="CHEBI:15378"/>
        <dbReference type="ChEBI" id="CHEBI:57705"/>
        <dbReference type="ChEBI" id="CHEBI:58223"/>
        <dbReference type="ChEBI" id="CHEBI:59087"/>
        <dbReference type="ChEBI" id="CHEBI:60625"/>
        <dbReference type="EC" id="2.4.1.101"/>
    </reaction>
</comment>
<evidence type="ECO:0000256" key="2">
    <source>
        <dbReference type="ARBA" id="ARBA00004922"/>
    </source>
</evidence>
<dbReference type="GO" id="GO:0003827">
    <property type="term" value="F:alpha-1,3-mannosylglycoprotein 2-beta-N-acetylglucosaminyltransferase activity"/>
    <property type="evidence" value="ECO:0007669"/>
    <property type="project" value="UniProtKB-UniRule"/>
</dbReference>
<name>A0A438KR29_VITVI</name>
<evidence type="ECO:0000256" key="5">
    <source>
        <dbReference type="ARBA" id="ARBA00022692"/>
    </source>
</evidence>
<organism evidence="13 14">
    <name type="scientific">Vitis vinifera</name>
    <name type="common">Grape</name>
    <dbReference type="NCBI Taxonomy" id="29760"/>
    <lineage>
        <taxon>Eukaryota</taxon>
        <taxon>Viridiplantae</taxon>
        <taxon>Streptophyta</taxon>
        <taxon>Embryophyta</taxon>
        <taxon>Tracheophyta</taxon>
        <taxon>Spermatophyta</taxon>
        <taxon>Magnoliopsida</taxon>
        <taxon>eudicotyledons</taxon>
        <taxon>Gunneridae</taxon>
        <taxon>Pentapetalae</taxon>
        <taxon>rosids</taxon>
        <taxon>Vitales</taxon>
        <taxon>Vitaceae</taxon>
        <taxon>Viteae</taxon>
        <taxon>Vitis</taxon>
    </lineage>
</organism>
<comment type="similarity">
    <text evidence="12">Belongs to the glycosyltransferase 13 family.</text>
</comment>
<dbReference type="UniPathway" id="UPA00378"/>
<gene>
    <name evidence="13" type="primary">GNTI_0</name>
    <name evidence="13" type="ORF">CK203_000099</name>
</gene>
<comment type="function">
    <text evidence="12">Initiates complex N-linked carbohydrate formation. Essential for the conversion of high-mannose to hybrid and complex N-glycans.</text>
</comment>
<comment type="subcellular location">
    <subcellularLocation>
        <location evidence="1 12">Golgi apparatus membrane</location>
        <topology evidence="1 12">Single-pass type II membrane protein</topology>
    </subcellularLocation>
</comment>
<evidence type="ECO:0000313" key="14">
    <source>
        <dbReference type="Proteomes" id="UP000288805"/>
    </source>
</evidence>
<dbReference type="InterPro" id="IPR004139">
    <property type="entry name" value="Glyco_trans_13"/>
</dbReference>
<keyword evidence="6 12" id="KW-0479">Metal-binding</keyword>
<keyword evidence="5" id="KW-0812">Transmembrane</keyword>
<evidence type="ECO:0000256" key="3">
    <source>
        <dbReference type="ARBA" id="ARBA00022676"/>
    </source>
</evidence>
<comment type="pathway">
    <text evidence="2 12">Protein modification; protein glycosylation.</text>
</comment>
<evidence type="ECO:0000256" key="11">
    <source>
        <dbReference type="ARBA" id="ARBA00023211"/>
    </source>
</evidence>
<dbReference type="GO" id="GO:0000139">
    <property type="term" value="C:Golgi membrane"/>
    <property type="evidence" value="ECO:0007669"/>
    <property type="project" value="UniProtKB-SubCell"/>
</dbReference>
<keyword evidence="10" id="KW-0472">Membrane</keyword>
<evidence type="ECO:0000256" key="1">
    <source>
        <dbReference type="ARBA" id="ARBA00004323"/>
    </source>
</evidence>
<proteinExistence type="inferred from homology"/>
<keyword evidence="8" id="KW-1133">Transmembrane helix</keyword>
<protein>
    <recommendedName>
        <fullName evidence="12">Alpha-1,3-mannosyl-glycoprotein 2-beta-N-acetylglucosaminyltransferase</fullName>
        <shortName evidence="12">GNT-I</shortName>
        <shortName evidence="12">GlcNAc-T I</shortName>
        <ecNumber evidence="12">2.4.1.101</ecNumber>
    </recommendedName>
    <alternativeName>
        <fullName evidence="12">N-glycosyl-oligosaccharide-glycoprotein N-acetylglucosaminyltransferase I</fullName>
    </alternativeName>
</protein>
<keyword evidence="7 12" id="KW-0735">Signal-anchor</keyword>
<evidence type="ECO:0000256" key="7">
    <source>
        <dbReference type="ARBA" id="ARBA00022968"/>
    </source>
</evidence>
<dbReference type="GO" id="GO:0030145">
    <property type="term" value="F:manganese ion binding"/>
    <property type="evidence" value="ECO:0007669"/>
    <property type="project" value="UniProtKB-UniRule"/>
</dbReference>
<evidence type="ECO:0000256" key="4">
    <source>
        <dbReference type="ARBA" id="ARBA00022679"/>
    </source>
</evidence>
<dbReference type="EMBL" id="QGNW01000001">
    <property type="protein sequence ID" value="RVX23654.1"/>
    <property type="molecule type" value="Genomic_DNA"/>
</dbReference>
<dbReference type="Pfam" id="PF03071">
    <property type="entry name" value="GNT-I"/>
    <property type="match status" value="1"/>
</dbReference>
<keyword evidence="9 12" id="KW-0333">Golgi apparatus</keyword>
<evidence type="ECO:0000256" key="6">
    <source>
        <dbReference type="ARBA" id="ARBA00022723"/>
    </source>
</evidence>
<dbReference type="AlphaFoldDB" id="A0A438KR29"/>
<evidence type="ECO:0000313" key="13">
    <source>
        <dbReference type="EMBL" id="RVX23654.1"/>
    </source>
</evidence>
<evidence type="ECO:0000256" key="8">
    <source>
        <dbReference type="ARBA" id="ARBA00022989"/>
    </source>
</evidence>
<keyword evidence="4 13" id="KW-0808">Transferase</keyword>
<accession>A0A438KR29</accession>
<evidence type="ECO:0000256" key="10">
    <source>
        <dbReference type="ARBA" id="ARBA00023136"/>
    </source>
</evidence>
<comment type="caution">
    <text evidence="13">The sequence shown here is derived from an EMBL/GenBank/DDBJ whole genome shotgun (WGS) entry which is preliminary data.</text>
</comment>
<dbReference type="EC" id="2.4.1.101" evidence="12"/>
<evidence type="ECO:0000256" key="12">
    <source>
        <dbReference type="RuleBase" id="RU368119"/>
    </source>
</evidence>
<keyword evidence="3 12" id="KW-0328">Glycosyltransferase</keyword>
<sequence length="139" mass="15518">MPKFLCDVRVLLVVAAIAFIYLQLRLFATQSEYAERIAAAVEAENLCTSQMRSLIDQISMQQGRIVALEGVYQHSTRLSFTNGVGVLLMKGGLWKQVISGNYGVEEGEWHSCNGQRVRLWKDGGAEMNHCVLPSLLYLP</sequence>